<dbReference type="InterPro" id="IPR001387">
    <property type="entry name" value="Cro/C1-type_HTH"/>
</dbReference>
<dbReference type="RefSeq" id="WP_192030317.1">
    <property type="nucleotide sequence ID" value="NZ_JACYTR010000034.1"/>
</dbReference>
<sequence length="82" mass="9166">MPIQVTLDQMLTRRGMKARELAAEVGISETQLSLFRSGKVKGIRFRTLAKLCAVLQCVPGDLLDYQLDPEDLNESDDARSEL</sequence>
<reference evidence="2 3" key="1">
    <citation type="submission" date="2020-09" db="EMBL/GenBank/DDBJ databases">
        <title>Pseudoxanthomonas sp. CAU 1598 isolated from sand of Yaerae Beach.</title>
        <authorList>
            <person name="Kim W."/>
        </authorList>
    </citation>
    <scope>NUCLEOTIDE SEQUENCE [LARGE SCALE GENOMIC DNA]</scope>
    <source>
        <strain evidence="2 3">CAU 1598</strain>
    </source>
</reference>
<keyword evidence="3" id="KW-1185">Reference proteome</keyword>
<organism evidence="2 3">
    <name type="scientific">Pseudomarimonas arenosa</name>
    <dbReference type="NCBI Taxonomy" id="2774145"/>
    <lineage>
        <taxon>Bacteria</taxon>
        <taxon>Pseudomonadati</taxon>
        <taxon>Pseudomonadota</taxon>
        <taxon>Gammaproteobacteria</taxon>
        <taxon>Lysobacterales</taxon>
        <taxon>Lysobacteraceae</taxon>
        <taxon>Pseudomarimonas</taxon>
    </lineage>
</organism>
<dbReference type="Gene3D" id="1.10.260.40">
    <property type="entry name" value="lambda repressor-like DNA-binding domains"/>
    <property type="match status" value="1"/>
</dbReference>
<dbReference type="SMART" id="SM00530">
    <property type="entry name" value="HTH_XRE"/>
    <property type="match status" value="1"/>
</dbReference>
<dbReference type="PROSITE" id="PS50943">
    <property type="entry name" value="HTH_CROC1"/>
    <property type="match status" value="1"/>
</dbReference>
<evidence type="ECO:0000313" key="3">
    <source>
        <dbReference type="Proteomes" id="UP000613768"/>
    </source>
</evidence>
<comment type="caution">
    <text evidence="2">The sequence shown here is derived from an EMBL/GenBank/DDBJ whole genome shotgun (WGS) entry which is preliminary data.</text>
</comment>
<dbReference type="AlphaFoldDB" id="A0AAW3ZN21"/>
<feature type="domain" description="HTH cro/C1-type" evidence="1">
    <location>
        <begin position="7"/>
        <end position="62"/>
    </location>
</feature>
<dbReference type="SUPFAM" id="SSF47413">
    <property type="entry name" value="lambda repressor-like DNA-binding domains"/>
    <property type="match status" value="1"/>
</dbReference>
<dbReference type="CDD" id="cd00093">
    <property type="entry name" value="HTH_XRE"/>
    <property type="match status" value="1"/>
</dbReference>
<proteinExistence type="predicted"/>
<dbReference type="GO" id="GO:0003677">
    <property type="term" value="F:DNA binding"/>
    <property type="evidence" value="ECO:0007669"/>
    <property type="project" value="InterPro"/>
</dbReference>
<gene>
    <name evidence="2" type="ORF">IFO71_14230</name>
</gene>
<accession>A0AAW3ZN21</accession>
<dbReference type="Proteomes" id="UP000613768">
    <property type="component" value="Unassembled WGS sequence"/>
</dbReference>
<dbReference type="InterPro" id="IPR010982">
    <property type="entry name" value="Lambda_DNA-bd_dom_sf"/>
</dbReference>
<dbReference type="PANTHER" id="PTHR37301">
    <property type="entry name" value="DNA-BINDING PROTEIN-RELATED"/>
    <property type="match status" value="1"/>
</dbReference>
<evidence type="ECO:0000313" key="2">
    <source>
        <dbReference type="EMBL" id="MBD8526895.1"/>
    </source>
</evidence>
<name>A0AAW3ZN21_9GAMM</name>
<dbReference type="PANTHER" id="PTHR37301:SF1">
    <property type="entry name" value="DNA-BINDING PROTEIN"/>
    <property type="match status" value="1"/>
</dbReference>
<evidence type="ECO:0000259" key="1">
    <source>
        <dbReference type="PROSITE" id="PS50943"/>
    </source>
</evidence>
<protein>
    <submittedName>
        <fullName evidence="2">Helix-turn-helix transcriptional regulator</fullName>
    </submittedName>
</protein>
<dbReference type="EMBL" id="JACYTR010000034">
    <property type="protein sequence ID" value="MBD8526895.1"/>
    <property type="molecule type" value="Genomic_DNA"/>
</dbReference>
<dbReference type="Pfam" id="PF13443">
    <property type="entry name" value="HTH_26"/>
    <property type="match status" value="1"/>
</dbReference>